<dbReference type="NCBIfam" id="TIGR00738">
    <property type="entry name" value="rrf2_super"/>
    <property type="match status" value="1"/>
</dbReference>
<keyword evidence="1" id="KW-0238">DNA-binding</keyword>
<dbReference type="InterPro" id="IPR036388">
    <property type="entry name" value="WH-like_DNA-bd_sf"/>
</dbReference>
<comment type="caution">
    <text evidence="2">The sequence shown here is derived from an EMBL/GenBank/DDBJ whole genome shotgun (WGS) entry which is preliminary data.</text>
</comment>
<proteinExistence type="predicted"/>
<evidence type="ECO:0000313" key="2">
    <source>
        <dbReference type="EMBL" id="RDE10095.1"/>
    </source>
</evidence>
<dbReference type="Pfam" id="PF02082">
    <property type="entry name" value="Rrf2"/>
    <property type="match status" value="1"/>
</dbReference>
<dbReference type="PANTHER" id="PTHR33221:SF5">
    <property type="entry name" value="HTH-TYPE TRANSCRIPTIONAL REGULATOR ISCR"/>
    <property type="match status" value="1"/>
</dbReference>
<dbReference type="GO" id="GO:0003677">
    <property type="term" value="F:DNA binding"/>
    <property type="evidence" value="ECO:0007669"/>
    <property type="project" value="UniProtKB-KW"/>
</dbReference>
<dbReference type="PANTHER" id="PTHR33221">
    <property type="entry name" value="WINGED HELIX-TURN-HELIX TRANSCRIPTIONAL REGULATOR, RRF2 FAMILY"/>
    <property type="match status" value="1"/>
</dbReference>
<dbReference type="RefSeq" id="WP_114644862.1">
    <property type="nucleotide sequence ID" value="NZ_QQNH01000003.1"/>
</dbReference>
<dbReference type="PROSITE" id="PS51197">
    <property type="entry name" value="HTH_RRF2_2"/>
    <property type="match status" value="1"/>
</dbReference>
<evidence type="ECO:0000313" key="3">
    <source>
        <dbReference type="Proteomes" id="UP000253759"/>
    </source>
</evidence>
<dbReference type="EMBL" id="QQNH01000003">
    <property type="protein sequence ID" value="RDE10095.1"/>
    <property type="molecule type" value="Genomic_DNA"/>
</dbReference>
<dbReference type="OrthoDB" id="9802344at2"/>
<dbReference type="Proteomes" id="UP000253759">
    <property type="component" value="Unassembled WGS sequence"/>
</dbReference>
<accession>A0A369W8D3</accession>
<dbReference type="Gene3D" id="1.10.10.10">
    <property type="entry name" value="Winged helix-like DNA-binding domain superfamily/Winged helix DNA-binding domain"/>
    <property type="match status" value="1"/>
</dbReference>
<dbReference type="InterPro" id="IPR036390">
    <property type="entry name" value="WH_DNA-bd_sf"/>
</dbReference>
<dbReference type="InterPro" id="IPR030489">
    <property type="entry name" value="TR_Rrf2-type_CS"/>
</dbReference>
<organism evidence="2 3">
    <name type="scientific">Pelagibacterium lacus</name>
    <dbReference type="NCBI Taxonomy" id="2282655"/>
    <lineage>
        <taxon>Bacteria</taxon>
        <taxon>Pseudomonadati</taxon>
        <taxon>Pseudomonadota</taxon>
        <taxon>Alphaproteobacteria</taxon>
        <taxon>Hyphomicrobiales</taxon>
        <taxon>Devosiaceae</taxon>
        <taxon>Pelagibacterium</taxon>
    </lineage>
</organism>
<dbReference type="InterPro" id="IPR000944">
    <property type="entry name" value="Tscrpt_reg_Rrf2"/>
</dbReference>
<gene>
    <name evidence="2" type="ORF">DVH29_03225</name>
</gene>
<keyword evidence="3" id="KW-1185">Reference proteome</keyword>
<dbReference type="GO" id="GO:0005829">
    <property type="term" value="C:cytosol"/>
    <property type="evidence" value="ECO:0007669"/>
    <property type="project" value="TreeGrafter"/>
</dbReference>
<dbReference type="AlphaFoldDB" id="A0A369W8D3"/>
<evidence type="ECO:0000256" key="1">
    <source>
        <dbReference type="ARBA" id="ARBA00023125"/>
    </source>
</evidence>
<name>A0A369W8D3_9HYPH</name>
<dbReference type="PROSITE" id="PS01332">
    <property type="entry name" value="HTH_RRF2_1"/>
    <property type="match status" value="1"/>
</dbReference>
<dbReference type="GO" id="GO:0003700">
    <property type="term" value="F:DNA-binding transcription factor activity"/>
    <property type="evidence" value="ECO:0007669"/>
    <property type="project" value="TreeGrafter"/>
</dbReference>
<protein>
    <submittedName>
        <fullName evidence="2">Rrf2 family transcriptional regulator</fullName>
    </submittedName>
</protein>
<sequence length="145" mass="15982">MISQKARYALRALIALSRAGQGTSLMISEIATGQDIPKKFLEQILLELKRNGIVMSKRGKAGGYLLLKAPEAISFGEVLRVIDGPIAPLPCLSKIAYRRCVDCRSEEDCEIRHVFGKVTDATRAVLDRTTLADAVREVDFFEKAS</sequence>
<reference evidence="3" key="1">
    <citation type="submission" date="2018-07" db="EMBL/GenBank/DDBJ databases">
        <authorList>
            <person name="Liu B.-T."/>
            <person name="Du Z."/>
        </authorList>
    </citation>
    <scope>NUCLEOTIDE SEQUENCE [LARGE SCALE GENOMIC DNA]</scope>
    <source>
        <strain evidence="3">XYN52</strain>
    </source>
</reference>
<dbReference type="SUPFAM" id="SSF46785">
    <property type="entry name" value="Winged helix' DNA-binding domain"/>
    <property type="match status" value="1"/>
</dbReference>